<feature type="transmembrane region" description="Helical" evidence="6">
    <location>
        <begin position="191"/>
        <end position="209"/>
    </location>
</feature>
<organism evidence="8 9">
    <name type="scientific">Phycicoccus duodecadis</name>
    <dbReference type="NCBI Taxonomy" id="173053"/>
    <lineage>
        <taxon>Bacteria</taxon>
        <taxon>Bacillati</taxon>
        <taxon>Actinomycetota</taxon>
        <taxon>Actinomycetes</taxon>
        <taxon>Micrococcales</taxon>
        <taxon>Intrasporangiaceae</taxon>
        <taxon>Phycicoccus</taxon>
    </lineage>
</organism>
<reference evidence="8 9" key="1">
    <citation type="submission" date="2017-12" db="EMBL/GenBank/DDBJ databases">
        <title>Sequencing the genomes of 1000 Actinobacteria strains.</title>
        <authorList>
            <person name="Klenk H.-P."/>
        </authorList>
    </citation>
    <scope>NUCLEOTIDE SEQUENCE [LARGE SCALE GENOMIC DNA]</scope>
    <source>
        <strain evidence="8 9">DSM 12806</strain>
    </source>
</reference>
<dbReference type="PANTHER" id="PTHR43229:SF2">
    <property type="entry name" value="NODULATION PROTEIN J"/>
    <property type="match status" value="1"/>
</dbReference>
<dbReference type="Proteomes" id="UP000233781">
    <property type="component" value="Unassembled WGS sequence"/>
</dbReference>
<evidence type="ECO:0000256" key="2">
    <source>
        <dbReference type="ARBA" id="ARBA00022692"/>
    </source>
</evidence>
<comment type="caution">
    <text evidence="8">The sequence shown here is derived from an EMBL/GenBank/DDBJ whole genome shotgun (WGS) entry which is preliminary data.</text>
</comment>
<keyword evidence="2 6" id="KW-0812">Transmembrane</keyword>
<evidence type="ECO:0000313" key="9">
    <source>
        <dbReference type="Proteomes" id="UP000233781"/>
    </source>
</evidence>
<keyword evidence="6" id="KW-0813">Transport</keyword>
<accession>A0A2N3YMV8</accession>
<evidence type="ECO:0000256" key="4">
    <source>
        <dbReference type="ARBA" id="ARBA00023136"/>
    </source>
</evidence>
<keyword evidence="9" id="KW-1185">Reference proteome</keyword>
<dbReference type="OrthoDB" id="9778589at2"/>
<feature type="transmembrane region" description="Helical" evidence="6">
    <location>
        <begin position="124"/>
        <end position="150"/>
    </location>
</feature>
<dbReference type="InterPro" id="IPR013525">
    <property type="entry name" value="ABC2_TM"/>
</dbReference>
<dbReference type="AlphaFoldDB" id="A0A2N3YMV8"/>
<dbReference type="PROSITE" id="PS51012">
    <property type="entry name" value="ABC_TM2"/>
    <property type="match status" value="1"/>
</dbReference>
<dbReference type="GO" id="GO:0140359">
    <property type="term" value="F:ABC-type transporter activity"/>
    <property type="evidence" value="ECO:0007669"/>
    <property type="project" value="InterPro"/>
</dbReference>
<proteinExistence type="inferred from homology"/>
<keyword evidence="6" id="KW-1003">Cell membrane</keyword>
<dbReference type="GO" id="GO:0043190">
    <property type="term" value="C:ATP-binding cassette (ABC) transporter complex"/>
    <property type="evidence" value="ECO:0007669"/>
    <property type="project" value="InterPro"/>
</dbReference>
<comment type="similarity">
    <text evidence="6">Belongs to the ABC-2 integral membrane protein family.</text>
</comment>
<feature type="domain" description="ABC transmembrane type-2" evidence="7">
    <location>
        <begin position="39"/>
        <end position="269"/>
    </location>
</feature>
<feature type="transmembrane region" description="Helical" evidence="6">
    <location>
        <begin position="156"/>
        <end position="179"/>
    </location>
</feature>
<feature type="transmembrane region" description="Helical" evidence="6">
    <location>
        <begin position="244"/>
        <end position="262"/>
    </location>
</feature>
<dbReference type="RefSeq" id="WP_101396635.1">
    <property type="nucleotide sequence ID" value="NZ_PJNE01000001.1"/>
</dbReference>
<dbReference type="PANTHER" id="PTHR43229">
    <property type="entry name" value="NODULATION PROTEIN J"/>
    <property type="match status" value="1"/>
</dbReference>
<keyword evidence="5" id="KW-0046">Antibiotic resistance</keyword>
<evidence type="ECO:0000256" key="1">
    <source>
        <dbReference type="ARBA" id="ARBA00004141"/>
    </source>
</evidence>
<keyword evidence="4 6" id="KW-0472">Membrane</keyword>
<dbReference type="InterPro" id="IPR000412">
    <property type="entry name" value="ABC_2_transport"/>
</dbReference>
<dbReference type="InterPro" id="IPR051784">
    <property type="entry name" value="Nod_factor_ABC_transporter"/>
</dbReference>
<dbReference type="PRINTS" id="PR00164">
    <property type="entry name" value="ABC2TRNSPORT"/>
</dbReference>
<sequence length="272" mass="29426">MSTSAPPRRGPRVLPFPAAAGLARFVVARNATAFRRAWVLLLSGFVEPVFYLFSLGVGLGALIGRVTTDGGSVVEYAAFVAPGLLAASAMNGAIFDATFNVFFKLRYQHLYDAMLATPIGPRDIAVGEITWSLLRGSLYSGMFLVVALVAGLVRSWWALLALPAGVLIGLAFGAVGMFTTTYLRSWQDFDYVTLAIQPMFLFSATFFPLSTYPDALQWLVRLTPLYHGVALERGLMLGEVGWGLLWHVAYLLVLGVVGVVGTSRRIATLLLT</sequence>
<feature type="transmembrane region" description="Helical" evidence="6">
    <location>
        <begin position="76"/>
        <end position="103"/>
    </location>
</feature>
<protein>
    <recommendedName>
        <fullName evidence="6">Transport permease protein</fullName>
    </recommendedName>
</protein>
<comment type="subcellular location">
    <subcellularLocation>
        <location evidence="6">Cell membrane</location>
        <topology evidence="6">Multi-pass membrane protein</topology>
    </subcellularLocation>
    <subcellularLocation>
        <location evidence="1">Membrane</location>
        <topology evidence="1">Multi-pass membrane protein</topology>
    </subcellularLocation>
</comment>
<evidence type="ECO:0000256" key="5">
    <source>
        <dbReference type="ARBA" id="ARBA00023251"/>
    </source>
</evidence>
<evidence type="ECO:0000259" key="7">
    <source>
        <dbReference type="PROSITE" id="PS51012"/>
    </source>
</evidence>
<dbReference type="Pfam" id="PF01061">
    <property type="entry name" value="ABC2_membrane"/>
    <property type="match status" value="1"/>
</dbReference>
<name>A0A2N3YMV8_9MICO</name>
<gene>
    <name evidence="8" type="ORF">ATL31_3005</name>
</gene>
<dbReference type="GO" id="GO:0046677">
    <property type="term" value="P:response to antibiotic"/>
    <property type="evidence" value="ECO:0007669"/>
    <property type="project" value="UniProtKB-KW"/>
</dbReference>
<keyword evidence="3 6" id="KW-1133">Transmembrane helix</keyword>
<evidence type="ECO:0000313" key="8">
    <source>
        <dbReference type="EMBL" id="PKW28149.1"/>
    </source>
</evidence>
<dbReference type="PIRSF" id="PIRSF006648">
    <property type="entry name" value="DrrB"/>
    <property type="match status" value="1"/>
</dbReference>
<evidence type="ECO:0000256" key="6">
    <source>
        <dbReference type="RuleBase" id="RU361157"/>
    </source>
</evidence>
<feature type="transmembrane region" description="Helical" evidence="6">
    <location>
        <begin position="38"/>
        <end position="64"/>
    </location>
</feature>
<evidence type="ECO:0000256" key="3">
    <source>
        <dbReference type="ARBA" id="ARBA00022989"/>
    </source>
</evidence>
<dbReference type="InterPro" id="IPR047817">
    <property type="entry name" value="ABC2_TM_bact-type"/>
</dbReference>
<dbReference type="EMBL" id="PJNE01000001">
    <property type="protein sequence ID" value="PKW28149.1"/>
    <property type="molecule type" value="Genomic_DNA"/>
</dbReference>